<dbReference type="PANTHER" id="PTHR36558:SF1">
    <property type="entry name" value="RESTRICTION ENDONUCLEASE DOMAIN-CONTAINING PROTEIN-RELATED"/>
    <property type="match status" value="1"/>
</dbReference>
<evidence type="ECO:0000313" key="2">
    <source>
        <dbReference type="EMBL" id="RTH01769.1"/>
    </source>
</evidence>
<dbReference type="RefSeq" id="WP_019550281.1">
    <property type="nucleotide sequence ID" value="NZ_PELN01000299.1"/>
</dbReference>
<keyword evidence="2" id="KW-0540">Nuclease</keyword>
<dbReference type="CDD" id="cd06260">
    <property type="entry name" value="DUF820-like"/>
    <property type="match status" value="1"/>
</dbReference>
<evidence type="ECO:0000259" key="1">
    <source>
        <dbReference type="Pfam" id="PF05685"/>
    </source>
</evidence>
<keyword evidence="2" id="KW-0378">Hydrolase</keyword>
<proteinExistence type="predicted"/>
<sequence>MGEPAKALKPLSLEEYLEWEARSETKHELVEGLPYAMAGASRAHALLTTNLALLLGPLARRQGCRLYVADMKLKVGERTVYYPDLMVVCAPPPENPYYEEAPCLVVEVLSPSTEGIDRREKLWRYLSLPSLQGYVLADIQERRIELYQKKATGILYQVFTEGEVPLPCPQGTLSLEEVYSGISLEAPQED</sequence>
<dbReference type="Pfam" id="PF05685">
    <property type="entry name" value="Uma2"/>
    <property type="match status" value="1"/>
</dbReference>
<dbReference type="SUPFAM" id="SSF52980">
    <property type="entry name" value="Restriction endonuclease-like"/>
    <property type="match status" value="1"/>
</dbReference>
<dbReference type="AlphaFoldDB" id="A0A430R304"/>
<comment type="caution">
    <text evidence="2">The sequence shown here is derived from an EMBL/GenBank/DDBJ whole genome shotgun (WGS) entry which is preliminary data.</text>
</comment>
<reference evidence="2 3" key="1">
    <citation type="journal article" date="2019" name="Extremophiles">
        <title>Biogeography of thermophiles and predominance of Thermus scotoductus in domestic water heaters.</title>
        <authorList>
            <person name="Wilpiszeski R.L."/>
            <person name="Zhang Z."/>
            <person name="House C.H."/>
        </authorList>
    </citation>
    <scope>NUCLEOTIDE SEQUENCE [LARGE SCALE GENOMIC DNA]</scope>
    <source>
        <strain evidence="2 3">32_S32</strain>
    </source>
</reference>
<dbReference type="Gene3D" id="3.90.1570.10">
    <property type="entry name" value="tt1808, chain A"/>
    <property type="match status" value="1"/>
</dbReference>
<keyword evidence="2" id="KW-0255">Endonuclease</keyword>
<dbReference type="Proteomes" id="UP000286910">
    <property type="component" value="Unassembled WGS sequence"/>
</dbReference>
<feature type="domain" description="Putative restriction endonuclease" evidence="1">
    <location>
        <begin position="13"/>
        <end position="167"/>
    </location>
</feature>
<dbReference type="InterPro" id="IPR012296">
    <property type="entry name" value="Nuclease_put_TT1808"/>
</dbReference>
<dbReference type="InterPro" id="IPR008538">
    <property type="entry name" value="Uma2"/>
</dbReference>
<name>A0A430R304_THESC</name>
<dbReference type="InterPro" id="IPR011335">
    <property type="entry name" value="Restrct_endonuc-II-like"/>
</dbReference>
<gene>
    <name evidence="2" type="ORF">CSW45_09315</name>
</gene>
<accession>A0A430R304</accession>
<dbReference type="PANTHER" id="PTHR36558">
    <property type="entry name" value="GLR1098 PROTEIN"/>
    <property type="match status" value="1"/>
</dbReference>
<dbReference type="EMBL" id="PELR01000335">
    <property type="protein sequence ID" value="RTH01769.1"/>
    <property type="molecule type" value="Genomic_DNA"/>
</dbReference>
<organism evidence="2 3">
    <name type="scientific">Thermus scotoductus</name>
    <dbReference type="NCBI Taxonomy" id="37636"/>
    <lineage>
        <taxon>Bacteria</taxon>
        <taxon>Thermotogati</taxon>
        <taxon>Deinococcota</taxon>
        <taxon>Deinococci</taxon>
        <taxon>Thermales</taxon>
        <taxon>Thermaceae</taxon>
        <taxon>Thermus</taxon>
    </lineage>
</organism>
<dbReference type="GeneID" id="93866164"/>
<protein>
    <submittedName>
        <fullName evidence="2">Uma2 family endonuclease</fullName>
    </submittedName>
</protein>
<dbReference type="GO" id="GO:0004519">
    <property type="term" value="F:endonuclease activity"/>
    <property type="evidence" value="ECO:0007669"/>
    <property type="project" value="UniProtKB-KW"/>
</dbReference>
<evidence type="ECO:0000313" key="3">
    <source>
        <dbReference type="Proteomes" id="UP000286910"/>
    </source>
</evidence>